<evidence type="ECO:0000313" key="1">
    <source>
        <dbReference type="EMBL" id="KAK7279495.1"/>
    </source>
</evidence>
<comment type="caution">
    <text evidence="1">The sequence shown here is derived from an EMBL/GenBank/DDBJ whole genome shotgun (WGS) entry which is preliminary data.</text>
</comment>
<gene>
    <name evidence="1" type="ORF">RJT34_24548</name>
</gene>
<keyword evidence="2" id="KW-1185">Reference proteome</keyword>
<sequence>MMCFYHRNPVYVIGVELHEWKFADFRRIKIRCRSKWLLDHSPERRMDQSLNLLKDDMRQIGSSDAGLNSFGFIVEIEMTEKTCIIPGLSYGGIVLTVSNKSHRLIYVATFLQDAPIEVSKGRDAKSVAL</sequence>
<organism evidence="1 2">
    <name type="scientific">Clitoria ternatea</name>
    <name type="common">Butterfly pea</name>
    <dbReference type="NCBI Taxonomy" id="43366"/>
    <lineage>
        <taxon>Eukaryota</taxon>
        <taxon>Viridiplantae</taxon>
        <taxon>Streptophyta</taxon>
        <taxon>Embryophyta</taxon>
        <taxon>Tracheophyta</taxon>
        <taxon>Spermatophyta</taxon>
        <taxon>Magnoliopsida</taxon>
        <taxon>eudicotyledons</taxon>
        <taxon>Gunneridae</taxon>
        <taxon>Pentapetalae</taxon>
        <taxon>rosids</taxon>
        <taxon>fabids</taxon>
        <taxon>Fabales</taxon>
        <taxon>Fabaceae</taxon>
        <taxon>Papilionoideae</taxon>
        <taxon>50 kb inversion clade</taxon>
        <taxon>NPAAA clade</taxon>
        <taxon>indigoferoid/millettioid clade</taxon>
        <taxon>Phaseoleae</taxon>
        <taxon>Clitoria</taxon>
    </lineage>
</organism>
<dbReference type="Proteomes" id="UP001359559">
    <property type="component" value="Unassembled WGS sequence"/>
</dbReference>
<dbReference type="AlphaFoldDB" id="A0AAN9FUC2"/>
<name>A0AAN9FUC2_CLITE</name>
<evidence type="ECO:0000313" key="2">
    <source>
        <dbReference type="Proteomes" id="UP001359559"/>
    </source>
</evidence>
<accession>A0AAN9FUC2</accession>
<reference evidence="1 2" key="1">
    <citation type="submission" date="2024-01" db="EMBL/GenBank/DDBJ databases">
        <title>The genomes of 5 underutilized Papilionoideae crops provide insights into root nodulation and disease resistance.</title>
        <authorList>
            <person name="Yuan L."/>
        </authorList>
    </citation>
    <scope>NUCLEOTIDE SEQUENCE [LARGE SCALE GENOMIC DNA]</scope>
    <source>
        <strain evidence="1">LY-2023</strain>
        <tissue evidence="1">Leaf</tissue>
    </source>
</reference>
<protein>
    <submittedName>
        <fullName evidence="1">Uncharacterized protein</fullName>
    </submittedName>
</protein>
<proteinExistence type="predicted"/>
<dbReference type="EMBL" id="JAYKXN010000006">
    <property type="protein sequence ID" value="KAK7279495.1"/>
    <property type="molecule type" value="Genomic_DNA"/>
</dbReference>